<organism evidence="2 3">
    <name type="scientific">Coleophoma cylindrospora</name>
    <dbReference type="NCBI Taxonomy" id="1849047"/>
    <lineage>
        <taxon>Eukaryota</taxon>
        <taxon>Fungi</taxon>
        <taxon>Dikarya</taxon>
        <taxon>Ascomycota</taxon>
        <taxon>Pezizomycotina</taxon>
        <taxon>Leotiomycetes</taxon>
        <taxon>Helotiales</taxon>
        <taxon>Dermateaceae</taxon>
        <taxon>Coleophoma</taxon>
    </lineage>
</organism>
<dbReference type="AlphaFoldDB" id="A0A3D8QDP6"/>
<protein>
    <submittedName>
        <fullName evidence="2">Uncharacterized protein</fullName>
    </submittedName>
</protein>
<evidence type="ECO:0000256" key="1">
    <source>
        <dbReference type="SAM" id="MobiDB-lite"/>
    </source>
</evidence>
<comment type="caution">
    <text evidence="2">The sequence shown here is derived from an EMBL/GenBank/DDBJ whole genome shotgun (WGS) entry which is preliminary data.</text>
</comment>
<dbReference type="EMBL" id="PDLM01000016">
    <property type="protein sequence ID" value="RDW59831.1"/>
    <property type="molecule type" value="Genomic_DNA"/>
</dbReference>
<feature type="compositionally biased region" description="Polar residues" evidence="1">
    <location>
        <begin position="12"/>
        <end position="23"/>
    </location>
</feature>
<gene>
    <name evidence="2" type="ORF">BP6252_12918</name>
</gene>
<evidence type="ECO:0000313" key="2">
    <source>
        <dbReference type="EMBL" id="RDW59831.1"/>
    </source>
</evidence>
<name>A0A3D8QDP6_9HELO</name>
<evidence type="ECO:0000313" key="3">
    <source>
        <dbReference type="Proteomes" id="UP000256645"/>
    </source>
</evidence>
<dbReference type="OrthoDB" id="3560511at2759"/>
<sequence length="517" mass="58695">MIPHRRVYGLCRNTTKNRTTSPTHESRRPWSSQPPPSASRYTDYVLSPLVIELDAADNPHVRNFDDLEEHERENLFGTELYKAIPKPEQFQLKIATEKVPKGHERVKIQGLKTSVVTPPDILSFVLYGTSRHRVNLPRFYCEYEADTEHLLWIYRFRGVQYEKSILHNSRNLLSTFTTDKNEMRKRALLNPEQIENIVEEIQTCTDFAHLRRMTSIITQTPEGCDLIARHGEAVITGIDSCLASSDPPPDSIAILSYLNGLSSSLIPKGFKIGPELCSYAIDMATKAHVLPAVYNYLKLAHVNGYQPTYRAYHAMQILCRLGEQTRGVMRTWTISRGDNWKHRRLLRLLTGWESVEAAKSGVPREFCFMTLLENNEISEAGTFYDYILILGRLGEKEMVWHEWTIRSSSQEKDCFAARADAEVFAVSFLLAGDTAHAIDVLQGTGSSTLAPVRKNSIVQRPMEQSAHRLPVLAIQRGLGGSVEDVLRELGVSSELWRPNYRLLWEQNGGKVRNTVAA</sequence>
<proteinExistence type="predicted"/>
<accession>A0A3D8QDP6</accession>
<feature type="region of interest" description="Disordered" evidence="1">
    <location>
        <begin position="1"/>
        <end position="39"/>
    </location>
</feature>
<dbReference type="Proteomes" id="UP000256645">
    <property type="component" value="Unassembled WGS sequence"/>
</dbReference>
<reference evidence="2 3" key="1">
    <citation type="journal article" date="2018" name="IMA Fungus">
        <title>IMA Genome-F 9: Draft genome sequence of Annulohypoxylon stygium, Aspergillus mulundensis, Berkeleyomyces basicola (syn. Thielaviopsis basicola), Ceratocystis smalleyi, two Cercospora beticola strains, Coleophoma cylindrospora, Fusarium fracticaudum, Phialophora cf. hyalina, and Morchella septimelata.</title>
        <authorList>
            <person name="Wingfield B.D."/>
            <person name="Bills G.F."/>
            <person name="Dong Y."/>
            <person name="Huang W."/>
            <person name="Nel W.J."/>
            <person name="Swalarsk-Parry B.S."/>
            <person name="Vaghefi N."/>
            <person name="Wilken P.M."/>
            <person name="An Z."/>
            <person name="de Beer Z.W."/>
            <person name="De Vos L."/>
            <person name="Chen L."/>
            <person name="Duong T.A."/>
            <person name="Gao Y."/>
            <person name="Hammerbacher A."/>
            <person name="Kikkert J.R."/>
            <person name="Li Y."/>
            <person name="Li H."/>
            <person name="Li K."/>
            <person name="Li Q."/>
            <person name="Liu X."/>
            <person name="Ma X."/>
            <person name="Naidoo K."/>
            <person name="Pethybridge S.J."/>
            <person name="Sun J."/>
            <person name="Steenkamp E.T."/>
            <person name="van der Nest M.A."/>
            <person name="van Wyk S."/>
            <person name="Wingfield M.J."/>
            <person name="Xiong C."/>
            <person name="Yue Q."/>
            <person name="Zhang X."/>
        </authorList>
    </citation>
    <scope>NUCLEOTIDE SEQUENCE [LARGE SCALE GENOMIC DNA]</scope>
    <source>
        <strain evidence="2 3">BP6252</strain>
    </source>
</reference>
<keyword evidence="3" id="KW-1185">Reference proteome</keyword>